<dbReference type="Proteomes" id="UP000190787">
    <property type="component" value="Unassembled WGS sequence"/>
</dbReference>
<feature type="domain" description="Antitoxin Xre-like helix-turn-helix" evidence="1">
    <location>
        <begin position="6"/>
        <end position="66"/>
    </location>
</feature>
<reference evidence="2 3" key="1">
    <citation type="submission" date="2016-11" db="EMBL/GenBank/DDBJ databases">
        <title>A multilocus sequence analysis scheme for characterization of bacteria in the genus Thioclava.</title>
        <authorList>
            <person name="Liu Y."/>
            <person name="Shao Z."/>
        </authorList>
    </citation>
    <scope>NUCLEOTIDE SEQUENCE [LARGE SCALE GENOMIC DNA]</scope>
    <source>
        <strain evidence="2 3">TAW-CT134</strain>
    </source>
</reference>
<protein>
    <recommendedName>
        <fullName evidence="1">Antitoxin Xre-like helix-turn-helix domain-containing protein</fullName>
    </recommendedName>
</protein>
<keyword evidence="3" id="KW-1185">Reference proteome</keyword>
<sequence length="125" mass="13251">MTETAADQRAAVGLKAYGRIIAQWGLSAPEAAALVGLNEADLGRARDPDETISLTEDQVLRLSAVLGIYKALGTYFEDPIARLWMTRANAGPLFAGARPVDVAIEGGLPALLEIRRECEGVAMGL</sequence>
<comment type="caution">
    <text evidence="2">The sequence shown here is derived from an EMBL/GenBank/DDBJ whole genome shotgun (WGS) entry which is preliminary data.</text>
</comment>
<evidence type="ECO:0000313" key="2">
    <source>
        <dbReference type="EMBL" id="OOY22606.1"/>
    </source>
</evidence>
<accession>A0ABX3MT79</accession>
<organism evidence="2 3">
    <name type="scientific">Thioclava sediminum</name>
    <dbReference type="NCBI Taxonomy" id="1915319"/>
    <lineage>
        <taxon>Bacteria</taxon>
        <taxon>Pseudomonadati</taxon>
        <taxon>Pseudomonadota</taxon>
        <taxon>Alphaproteobacteria</taxon>
        <taxon>Rhodobacterales</taxon>
        <taxon>Paracoccaceae</taxon>
        <taxon>Thioclava</taxon>
    </lineage>
</organism>
<dbReference type="InterPro" id="IPR046847">
    <property type="entry name" value="Xre-like_HTH"/>
</dbReference>
<proteinExistence type="predicted"/>
<dbReference type="Pfam" id="PF20432">
    <property type="entry name" value="Xre-like-HTH"/>
    <property type="match status" value="1"/>
</dbReference>
<name>A0ABX3MT79_9RHOB</name>
<evidence type="ECO:0000313" key="3">
    <source>
        <dbReference type="Proteomes" id="UP000190787"/>
    </source>
</evidence>
<gene>
    <name evidence="2" type="ORF">BMI91_18265</name>
</gene>
<evidence type="ECO:0000259" key="1">
    <source>
        <dbReference type="Pfam" id="PF20432"/>
    </source>
</evidence>
<dbReference type="RefSeq" id="WP_078606151.1">
    <property type="nucleotide sequence ID" value="NZ_MPZV01000005.1"/>
</dbReference>
<dbReference type="EMBL" id="MPZV01000005">
    <property type="protein sequence ID" value="OOY22606.1"/>
    <property type="molecule type" value="Genomic_DNA"/>
</dbReference>